<sequence>MDNEWEYHRSKEILRLETKSSSSSPMSINPSLVMESFKLLSSSSFSLAKFIKNSSPSITITILLWLWSISLLFINNMPIVSGQYDWQKPDSFDEIRQKIDSLSSDSCKVVDVNKLFLPHSTVTHVPNLQWLGIDPIFPNRTNLLQIHNMALSRAFFLSFILQKANDNDEPGLMYYYLSTISDVASNRFINASGFYFAPNHAFTPSYRGFFNKTLPLFAPRAFRVDDFNDPFHVQRTSTLNTIYATDLGAIPNNSISNNYTNEQYRINEWYNLWLPDPTRRHDSKTTYTVQITHNNHTNETFVWHGPPAPSDPPGPVKWFRPYYDCKRSNKWIYGASVPVPDIYPRHTGWRHIEIPMYVATSVMEIDFERIDINQCPIGEGNPSPNYFADTSRCQNRTTECEPLHGYGFRRGGYQCRCRPGFRLPKTIRTPFNGERIERATKAEYDKSFHCSKIGYIAVRTQNVLPIDPIERRQLIHKTETLTGVKTNSTKSARIDPWTLQQFMKQIRPDNCHRYSREDLTLRGDVGFGKEIQFENEARMALRLAHFLSAFIQTVDPNQTFAEFRVPDRPLNKDQVIAETLATLIGDRQLYGVSVIFENEKFSTNLTRFAPYAYRLQRNDRKFFVDDLERFEPTSPYHYRQRELYRLLRDRYKSLDENSLEEFTAKIEIRYNSNGHSTIRYDQYPLQYKAATLMNGQWAAPYYDCGGYHNRWLISYGAPFFNKDKVSDRLQLQGFVIVDMPLKDLDINQCGTGDPLNWAKNSHHSSSAAGLNRHHHRPFYYPPVQSTSEFLHHHYYQMPNAFRNTHKCDRLSSYCVPILGRRFEPGGYKCQCEQGFEYPFNDHITYFDGQVMEAEYINMLQNQPSRFDTLACRVAGARPLFISGSLSSILLIILMASISNIFIKILFTDHYFQNS</sequence>
<proteinExistence type="inferred from homology"/>
<keyword evidence="7" id="KW-0325">Glycoprotein</keyword>
<keyword evidence="12" id="KW-1185">Reference proteome</keyword>
<keyword evidence="8" id="KW-0807">Transducer</keyword>
<protein>
    <recommendedName>
        <fullName evidence="10">GPR158/179 extracellular domain-containing protein</fullName>
    </recommendedName>
</protein>
<evidence type="ECO:0000256" key="8">
    <source>
        <dbReference type="ARBA" id="ARBA00023224"/>
    </source>
</evidence>
<feature type="transmembrane region" description="Helical" evidence="9">
    <location>
        <begin position="879"/>
        <end position="902"/>
    </location>
</feature>
<dbReference type="PANTHER" id="PTHR32546">
    <property type="entry name" value="G-PROTEIN COUPLED RECEPTOR 158-RELATED"/>
    <property type="match status" value="1"/>
</dbReference>
<reference evidence="11" key="2">
    <citation type="journal article" date="2022" name="Res Sq">
        <title>Comparative Genomics Reveals Insights into the Divergent Evolution of Astigmatic Mites and Household Pest Adaptations.</title>
        <authorList>
            <person name="Xiong Q."/>
            <person name="Wan A.T.-Y."/>
            <person name="Liu X.-Y."/>
            <person name="Fung C.S.-H."/>
            <person name="Xiao X."/>
            <person name="Malainual N."/>
            <person name="Hou J."/>
            <person name="Wang L."/>
            <person name="Wang M."/>
            <person name="Yang K."/>
            <person name="Cui Y."/>
            <person name="Leung E."/>
            <person name="Nong W."/>
            <person name="Shin S.-K."/>
            <person name="Au S."/>
            <person name="Jeong K.Y."/>
            <person name="Chew F.T."/>
            <person name="Hui J."/>
            <person name="Leung T.F."/>
            <person name="Tungtrongchitr A."/>
            <person name="Zhong N."/>
            <person name="Liu Z."/>
            <person name="Tsui S."/>
        </authorList>
    </citation>
    <scope>NUCLEOTIDE SEQUENCE</scope>
    <source>
        <strain evidence="11">Derf</strain>
        <tissue evidence="11">Whole organism</tissue>
    </source>
</reference>
<evidence type="ECO:0000256" key="9">
    <source>
        <dbReference type="SAM" id="Phobius"/>
    </source>
</evidence>
<keyword evidence="9" id="KW-0812">Transmembrane</keyword>
<dbReference type="PANTHER" id="PTHR32546:SF25">
    <property type="entry name" value="MIP05539P"/>
    <property type="match status" value="1"/>
</dbReference>
<evidence type="ECO:0000313" key="11">
    <source>
        <dbReference type="EMBL" id="KAH9511540.1"/>
    </source>
</evidence>
<comment type="caution">
    <text evidence="11">The sequence shown here is derived from an EMBL/GenBank/DDBJ whole genome shotgun (WGS) entry which is preliminary data.</text>
</comment>
<feature type="domain" description="GPR158/179 extracellular" evidence="10">
    <location>
        <begin position="317"/>
        <end position="421"/>
    </location>
</feature>
<dbReference type="InterPro" id="IPR043458">
    <property type="entry name" value="GPR158/179"/>
</dbReference>
<comment type="subcellular location">
    <subcellularLocation>
        <location evidence="1">Cell membrane</location>
        <topology evidence="1">Multi-pass membrane protein</topology>
    </subcellularLocation>
</comment>
<feature type="domain" description="GPR158/179 extracellular" evidence="10">
    <location>
        <begin position="798"/>
        <end position="835"/>
    </location>
</feature>
<accession>A0A922L4K2</accession>
<evidence type="ECO:0000256" key="5">
    <source>
        <dbReference type="ARBA" id="ARBA00023040"/>
    </source>
</evidence>
<evidence type="ECO:0000313" key="12">
    <source>
        <dbReference type="Proteomes" id="UP000790347"/>
    </source>
</evidence>
<evidence type="ECO:0000256" key="6">
    <source>
        <dbReference type="ARBA" id="ARBA00023170"/>
    </source>
</evidence>
<evidence type="ECO:0000256" key="2">
    <source>
        <dbReference type="ARBA" id="ARBA00007242"/>
    </source>
</evidence>
<dbReference type="GO" id="GO:0005886">
    <property type="term" value="C:plasma membrane"/>
    <property type="evidence" value="ECO:0007669"/>
    <property type="project" value="UniProtKB-SubCell"/>
</dbReference>
<dbReference type="AlphaFoldDB" id="A0A922L4K2"/>
<dbReference type="GO" id="GO:0004930">
    <property type="term" value="F:G protein-coupled receptor activity"/>
    <property type="evidence" value="ECO:0007669"/>
    <property type="project" value="UniProtKB-KW"/>
</dbReference>
<evidence type="ECO:0000259" key="10">
    <source>
        <dbReference type="Pfam" id="PF22572"/>
    </source>
</evidence>
<dbReference type="Proteomes" id="UP000790347">
    <property type="component" value="Unassembled WGS sequence"/>
</dbReference>
<keyword evidence="3" id="KW-1003">Cell membrane</keyword>
<keyword evidence="9" id="KW-1133">Transmembrane helix</keyword>
<dbReference type="EMBL" id="ASGP02000004">
    <property type="protein sequence ID" value="KAH9511540.1"/>
    <property type="molecule type" value="Genomic_DNA"/>
</dbReference>
<dbReference type="Pfam" id="PF22572">
    <property type="entry name" value="GPR158_179_EC"/>
    <property type="match status" value="3"/>
</dbReference>
<reference evidence="11" key="1">
    <citation type="submission" date="2013-05" db="EMBL/GenBank/DDBJ databases">
        <authorList>
            <person name="Yim A.K.Y."/>
            <person name="Chan T.F."/>
            <person name="Ji K.M."/>
            <person name="Liu X.Y."/>
            <person name="Zhou J.W."/>
            <person name="Li R.Q."/>
            <person name="Yang K.Y."/>
            <person name="Li J."/>
            <person name="Li M."/>
            <person name="Law P.T.W."/>
            <person name="Wu Y.L."/>
            <person name="Cai Z.L."/>
            <person name="Qin H."/>
            <person name="Bao Y."/>
            <person name="Leung R.K.K."/>
            <person name="Ng P.K.S."/>
            <person name="Zou J."/>
            <person name="Zhong X.J."/>
            <person name="Ran P.X."/>
            <person name="Zhong N.S."/>
            <person name="Liu Z.G."/>
            <person name="Tsui S.K.W."/>
        </authorList>
    </citation>
    <scope>NUCLEOTIDE SEQUENCE</scope>
    <source>
        <strain evidence="11">Derf</strain>
        <tissue evidence="11">Whole organism</tissue>
    </source>
</reference>
<dbReference type="CDD" id="cd00053">
    <property type="entry name" value="EGF"/>
    <property type="match status" value="1"/>
</dbReference>
<keyword evidence="5" id="KW-0297">G-protein coupled receptor</keyword>
<evidence type="ECO:0000256" key="3">
    <source>
        <dbReference type="ARBA" id="ARBA00022475"/>
    </source>
</evidence>
<evidence type="ECO:0000256" key="4">
    <source>
        <dbReference type="ARBA" id="ARBA00022729"/>
    </source>
</evidence>
<feature type="domain" description="GPR158/179 extracellular" evidence="10">
    <location>
        <begin position="696"/>
        <end position="765"/>
    </location>
</feature>
<gene>
    <name evidence="11" type="ORF">DERF_009991</name>
</gene>
<evidence type="ECO:0000256" key="1">
    <source>
        <dbReference type="ARBA" id="ARBA00004651"/>
    </source>
</evidence>
<comment type="similarity">
    <text evidence="2">Belongs to the G-protein coupled receptor 3 family.</text>
</comment>
<keyword evidence="6" id="KW-0675">Receptor</keyword>
<dbReference type="Gene3D" id="3.30.450.20">
    <property type="entry name" value="PAS domain"/>
    <property type="match status" value="1"/>
</dbReference>
<organism evidence="11 12">
    <name type="scientific">Dermatophagoides farinae</name>
    <name type="common">American house dust mite</name>
    <dbReference type="NCBI Taxonomy" id="6954"/>
    <lineage>
        <taxon>Eukaryota</taxon>
        <taxon>Metazoa</taxon>
        <taxon>Ecdysozoa</taxon>
        <taxon>Arthropoda</taxon>
        <taxon>Chelicerata</taxon>
        <taxon>Arachnida</taxon>
        <taxon>Acari</taxon>
        <taxon>Acariformes</taxon>
        <taxon>Sarcoptiformes</taxon>
        <taxon>Astigmata</taxon>
        <taxon>Psoroptidia</taxon>
        <taxon>Analgoidea</taxon>
        <taxon>Pyroglyphidae</taxon>
        <taxon>Dermatophagoidinae</taxon>
        <taxon>Dermatophagoides</taxon>
    </lineage>
</organism>
<dbReference type="InterPro" id="IPR054714">
    <property type="entry name" value="GPR158_179_extracellular"/>
</dbReference>
<keyword evidence="4" id="KW-0732">Signal</keyword>
<evidence type="ECO:0000256" key="7">
    <source>
        <dbReference type="ARBA" id="ARBA00023180"/>
    </source>
</evidence>
<keyword evidence="9" id="KW-0472">Membrane</keyword>
<name>A0A922L4K2_DERFA</name>